<evidence type="ECO:0000256" key="1">
    <source>
        <dbReference type="SAM" id="MobiDB-lite"/>
    </source>
</evidence>
<accession>A0A4Y2H7X4</accession>
<name>A0A4Y2H7X4_ARAVE</name>
<comment type="caution">
    <text evidence="2">The sequence shown here is derived from an EMBL/GenBank/DDBJ whole genome shotgun (WGS) entry which is preliminary data.</text>
</comment>
<feature type="compositionally biased region" description="Polar residues" evidence="1">
    <location>
        <begin position="64"/>
        <end position="76"/>
    </location>
</feature>
<keyword evidence="3" id="KW-1185">Reference proteome</keyword>
<dbReference type="OrthoDB" id="6421088at2759"/>
<organism evidence="2 3">
    <name type="scientific">Araneus ventricosus</name>
    <name type="common">Orbweaver spider</name>
    <name type="synonym">Epeira ventricosa</name>
    <dbReference type="NCBI Taxonomy" id="182803"/>
    <lineage>
        <taxon>Eukaryota</taxon>
        <taxon>Metazoa</taxon>
        <taxon>Ecdysozoa</taxon>
        <taxon>Arthropoda</taxon>
        <taxon>Chelicerata</taxon>
        <taxon>Arachnida</taxon>
        <taxon>Araneae</taxon>
        <taxon>Araneomorphae</taxon>
        <taxon>Entelegynae</taxon>
        <taxon>Araneoidea</taxon>
        <taxon>Araneidae</taxon>
        <taxon>Araneus</taxon>
    </lineage>
</organism>
<dbReference type="EMBL" id="BGPR01001758">
    <property type="protein sequence ID" value="GBM61251.1"/>
    <property type="molecule type" value="Genomic_DNA"/>
</dbReference>
<reference evidence="2 3" key="1">
    <citation type="journal article" date="2019" name="Sci. Rep.">
        <title>Orb-weaving spider Araneus ventricosus genome elucidates the spidroin gene catalogue.</title>
        <authorList>
            <person name="Kono N."/>
            <person name="Nakamura H."/>
            <person name="Ohtoshi R."/>
            <person name="Moran D.A.P."/>
            <person name="Shinohara A."/>
            <person name="Yoshida Y."/>
            <person name="Fujiwara M."/>
            <person name="Mori M."/>
            <person name="Tomita M."/>
            <person name="Arakawa K."/>
        </authorList>
    </citation>
    <scope>NUCLEOTIDE SEQUENCE [LARGE SCALE GENOMIC DNA]</scope>
</reference>
<feature type="compositionally biased region" description="Polar residues" evidence="1">
    <location>
        <begin position="106"/>
        <end position="117"/>
    </location>
</feature>
<evidence type="ECO:0000313" key="3">
    <source>
        <dbReference type="Proteomes" id="UP000499080"/>
    </source>
</evidence>
<feature type="compositionally biased region" description="Basic and acidic residues" evidence="1">
    <location>
        <begin position="118"/>
        <end position="127"/>
    </location>
</feature>
<protein>
    <submittedName>
        <fullName evidence="2">Uncharacterized protein</fullName>
    </submittedName>
</protein>
<proteinExistence type="predicted"/>
<sequence length="127" mass="14868">MLGTMTKDQEHKPGWDYYLEDVWWPRIRQQQKRRGSGEEAEDDLCRTVPAEYYSRHQMLRTESPNYIISPSSQNQKGAPVYTYRPGTTVIQAQKSWPSRAHDGSMEQKQASKQQDFNNHSENDGFSR</sequence>
<feature type="region of interest" description="Disordered" evidence="1">
    <location>
        <begin position="64"/>
        <end position="127"/>
    </location>
</feature>
<evidence type="ECO:0000313" key="2">
    <source>
        <dbReference type="EMBL" id="GBM61251.1"/>
    </source>
</evidence>
<gene>
    <name evidence="2" type="ORF">AVEN_145427_1</name>
</gene>
<dbReference type="AlphaFoldDB" id="A0A4Y2H7X4"/>
<dbReference type="Proteomes" id="UP000499080">
    <property type="component" value="Unassembled WGS sequence"/>
</dbReference>